<sequence length="222" mass="25024">MTPSPAQPVTFNKERVMTQEINDFSRRILDKILASAQQHDVAIIGIVDDQTTEARRQTDLLRAFLERRRYGVQVLTLHWPSPQTHFVVSNIGRQDDFRLTLARLGRHFGARWVLIIPEGGEGIHTLRTDERRYGWVKPIEHGRIIQYFCRINQSSRPPDVASLAEVMPIMDGIGTSMGKLGLDASLRGLEKTLAKIEAPPERPGQSPSHHLQGEQASLHEAA</sequence>
<evidence type="ECO:0000313" key="2">
    <source>
        <dbReference type="EMBL" id="PAT41391.1"/>
    </source>
</evidence>
<gene>
    <name evidence="2" type="ORF">CK623_00120</name>
</gene>
<organism evidence="2 3">
    <name type="scientific">Vandammella animalimorsus</name>
    <dbReference type="NCBI Taxonomy" id="2029117"/>
    <lineage>
        <taxon>Bacteria</taxon>
        <taxon>Pseudomonadati</taxon>
        <taxon>Pseudomonadota</taxon>
        <taxon>Betaproteobacteria</taxon>
        <taxon>Burkholderiales</taxon>
        <taxon>Comamonadaceae</taxon>
        <taxon>Vandammella</taxon>
    </lineage>
</organism>
<reference evidence="2 3" key="1">
    <citation type="submission" date="2017-08" db="EMBL/GenBank/DDBJ databases">
        <title>WGS of Clinical strains of the CDC Group NO-1 linked to zoonotic infections in humans.</title>
        <authorList>
            <person name="Bernier A.-M."/>
            <person name="Bernard K."/>
        </authorList>
    </citation>
    <scope>NUCLEOTIDE SEQUENCE [LARGE SCALE GENOMIC DNA]</scope>
    <source>
        <strain evidence="2 3">NML79-0751</strain>
    </source>
</reference>
<dbReference type="Proteomes" id="UP000218644">
    <property type="component" value="Unassembled WGS sequence"/>
</dbReference>
<evidence type="ECO:0000256" key="1">
    <source>
        <dbReference type="SAM" id="MobiDB-lite"/>
    </source>
</evidence>
<name>A0A2A2AUI8_9BURK</name>
<protein>
    <submittedName>
        <fullName evidence="2">Uncharacterized protein</fullName>
    </submittedName>
</protein>
<accession>A0A2A2AUI8</accession>
<dbReference type="AlphaFoldDB" id="A0A2A2AUI8"/>
<dbReference type="EMBL" id="NSJD01000001">
    <property type="protein sequence ID" value="PAT41391.1"/>
    <property type="molecule type" value="Genomic_DNA"/>
</dbReference>
<proteinExistence type="predicted"/>
<feature type="region of interest" description="Disordered" evidence="1">
    <location>
        <begin position="197"/>
        <end position="222"/>
    </location>
</feature>
<evidence type="ECO:0000313" key="3">
    <source>
        <dbReference type="Proteomes" id="UP000218644"/>
    </source>
</evidence>
<comment type="caution">
    <text evidence="2">The sequence shown here is derived from an EMBL/GenBank/DDBJ whole genome shotgun (WGS) entry which is preliminary data.</text>
</comment>